<evidence type="ECO:0000313" key="10">
    <source>
        <dbReference type="Proteomes" id="UP000779508"/>
    </source>
</evidence>
<proteinExistence type="predicted"/>
<evidence type="ECO:0000256" key="4">
    <source>
        <dbReference type="ARBA" id="ARBA00022692"/>
    </source>
</evidence>
<evidence type="ECO:0000256" key="2">
    <source>
        <dbReference type="ARBA" id="ARBA00022654"/>
    </source>
</evidence>
<evidence type="ECO:0000256" key="1">
    <source>
        <dbReference type="ARBA" id="ARBA00022475"/>
    </source>
</evidence>
<accession>A0ABS6G0J2</accession>
<gene>
    <name evidence="9" type="ORF">KQI88_06265</name>
</gene>
<protein>
    <submittedName>
        <fullName evidence="9">Accessory gene regulator B family protein</fullName>
    </submittedName>
</protein>
<keyword evidence="6 8" id="KW-1133">Transmembrane helix</keyword>
<evidence type="ECO:0000256" key="8">
    <source>
        <dbReference type="SAM" id="Phobius"/>
    </source>
</evidence>
<keyword evidence="10" id="KW-1185">Reference proteome</keyword>
<evidence type="ECO:0000313" key="9">
    <source>
        <dbReference type="EMBL" id="MBU5676014.1"/>
    </source>
</evidence>
<feature type="transmembrane region" description="Helical" evidence="8">
    <location>
        <begin position="36"/>
        <end position="68"/>
    </location>
</feature>
<feature type="transmembrane region" description="Helical" evidence="8">
    <location>
        <begin position="105"/>
        <end position="126"/>
    </location>
</feature>
<sequence>MSIEKKLIDGLKNELKLSEDKLEIVTFGYRLLIYSILGYSFIVLVALLFGTLGASLTAAITASLFRIFSGGAHASTQKRCTIIGAVIFNLIGLTATICYNSISLYLINLLFWITAIVALITFILYAPADTPGKPITTKVQRDKLKKISIALLVIWIVLSKFVFKGETNTYKLYLLSSTLGLAWQSVSLWPSTYRWIIFK</sequence>
<dbReference type="InterPro" id="IPR006741">
    <property type="entry name" value="AgrB"/>
</dbReference>
<keyword evidence="2" id="KW-0673">Quorum sensing</keyword>
<feature type="transmembrane region" description="Helical" evidence="8">
    <location>
        <begin position="147"/>
        <end position="163"/>
    </location>
</feature>
<dbReference type="SMART" id="SM00793">
    <property type="entry name" value="AgrB"/>
    <property type="match status" value="1"/>
</dbReference>
<evidence type="ECO:0000256" key="3">
    <source>
        <dbReference type="ARBA" id="ARBA00022670"/>
    </source>
</evidence>
<dbReference type="EMBL" id="JAHLQK010000002">
    <property type="protein sequence ID" value="MBU5676014.1"/>
    <property type="molecule type" value="Genomic_DNA"/>
</dbReference>
<dbReference type="Pfam" id="PF04647">
    <property type="entry name" value="AgrB"/>
    <property type="match status" value="1"/>
</dbReference>
<keyword evidence="4 8" id="KW-0812">Transmembrane</keyword>
<evidence type="ECO:0000256" key="7">
    <source>
        <dbReference type="ARBA" id="ARBA00023136"/>
    </source>
</evidence>
<dbReference type="Proteomes" id="UP000779508">
    <property type="component" value="Unassembled WGS sequence"/>
</dbReference>
<dbReference type="RefSeq" id="WP_216415498.1">
    <property type="nucleotide sequence ID" value="NZ_JAHLQK010000002.1"/>
</dbReference>
<feature type="transmembrane region" description="Helical" evidence="8">
    <location>
        <begin position="80"/>
        <end position="99"/>
    </location>
</feature>
<name>A0ABS6G0J2_9FIRM</name>
<keyword evidence="7 8" id="KW-0472">Membrane</keyword>
<organism evidence="9 10">
    <name type="scientific">Alkaliphilus flagellatus</name>
    <dbReference type="NCBI Taxonomy" id="2841507"/>
    <lineage>
        <taxon>Bacteria</taxon>
        <taxon>Bacillati</taxon>
        <taxon>Bacillota</taxon>
        <taxon>Clostridia</taxon>
        <taxon>Peptostreptococcales</taxon>
        <taxon>Natronincolaceae</taxon>
        <taxon>Alkaliphilus</taxon>
    </lineage>
</organism>
<keyword evidence="5" id="KW-0378">Hydrolase</keyword>
<keyword evidence="3" id="KW-0645">Protease</keyword>
<evidence type="ECO:0000256" key="6">
    <source>
        <dbReference type="ARBA" id="ARBA00022989"/>
    </source>
</evidence>
<reference evidence="9 10" key="1">
    <citation type="submission" date="2021-06" db="EMBL/GenBank/DDBJ databases">
        <authorList>
            <person name="Sun Q."/>
            <person name="Li D."/>
        </authorList>
    </citation>
    <scope>NUCLEOTIDE SEQUENCE [LARGE SCALE GENOMIC DNA]</scope>
    <source>
        <strain evidence="9 10">MSJ-5</strain>
    </source>
</reference>
<comment type="caution">
    <text evidence="9">The sequence shown here is derived from an EMBL/GenBank/DDBJ whole genome shotgun (WGS) entry which is preliminary data.</text>
</comment>
<keyword evidence="1" id="KW-1003">Cell membrane</keyword>
<evidence type="ECO:0000256" key="5">
    <source>
        <dbReference type="ARBA" id="ARBA00022801"/>
    </source>
</evidence>